<gene>
    <name evidence="2" type="ORF">ALPR1_16713</name>
</gene>
<protein>
    <recommendedName>
        <fullName evidence="1">Peptidase M61 N-terminal domain-containing protein</fullName>
    </recommendedName>
</protein>
<accession>A3I2K5</accession>
<feature type="domain" description="Peptidase M61 N-terminal" evidence="1">
    <location>
        <begin position="44"/>
        <end position="204"/>
    </location>
</feature>
<dbReference type="InterPro" id="IPR040756">
    <property type="entry name" value="Peptidase_M61_N"/>
</dbReference>
<organism evidence="2 3">
    <name type="scientific">Algoriphagus machipongonensis</name>
    <dbReference type="NCBI Taxonomy" id="388413"/>
    <lineage>
        <taxon>Bacteria</taxon>
        <taxon>Pseudomonadati</taxon>
        <taxon>Bacteroidota</taxon>
        <taxon>Cytophagia</taxon>
        <taxon>Cytophagales</taxon>
        <taxon>Cyclobacteriaceae</taxon>
        <taxon>Algoriphagus</taxon>
    </lineage>
</organism>
<name>A3I2K5_9BACT</name>
<dbReference type="InterPro" id="IPR027268">
    <property type="entry name" value="Peptidase_M4/M1_CTD_sf"/>
</dbReference>
<dbReference type="AlphaFoldDB" id="A3I2K5"/>
<sequence>MDFLQGAQTIFNMRGIFVLFSFFIYVSNLNAQQKVSYLLQQQADLNKVTIQITFEGLSASDANLVIPRSAPGTYILTNYITFVDDVVGYTATGEQLPGMIGDGSFFTFGASNELLNKVSYTVDIQKMEIDLLDASTSSKAREDYMGLFGYSIFGFIEGMEAEAVNLTINTEPSWPIFSTLRPDTNRKSGTDTYKIENYAALVDAQYLLGNGVQVIRVEEAQIPLYVAAYAATRNDLEGIGKTGLSSLKKLSDYFGYVPMPHYTLVYEFLEPISPRHDYGFNMEHLNSMTAHRDISLEYIPNRDLGTIVHHMGHSWVPLRSWGEGYRPFAWQVAPLIETIWLNEGFIWYVSFQQILSDEARLNWWKSNMDNAPDFIKTKTLKELSLLGSTQYASDFRIGKNLFSRGALMAYDLDEYIQKQTNGSKSFRDAILGLLNWSEDNQRAFKYNEIEPIMSKATGVDLSPIWNKWQNAPE</sequence>
<dbReference type="EMBL" id="CM001023">
    <property type="protein sequence ID" value="EAZ79309.1"/>
    <property type="molecule type" value="Genomic_DNA"/>
</dbReference>
<proteinExistence type="predicted"/>
<dbReference type="Proteomes" id="UP000003919">
    <property type="component" value="Chromosome"/>
</dbReference>
<dbReference type="EMBL" id="AAXU02000001">
    <property type="protein sequence ID" value="EAZ79309.1"/>
    <property type="molecule type" value="Genomic_DNA"/>
</dbReference>
<evidence type="ECO:0000259" key="1">
    <source>
        <dbReference type="Pfam" id="PF17899"/>
    </source>
</evidence>
<dbReference type="STRING" id="388413.ALPR1_16713"/>
<reference evidence="2 3" key="1">
    <citation type="journal article" date="2011" name="J. Bacteriol.">
        <title>Complete genome sequence of Algoriphagus sp. PR1, bacterial prey of a colony-forming choanoflagellate.</title>
        <authorList>
            <person name="Alegado R.A."/>
            <person name="Ferriera S."/>
            <person name="Nusbaum C."/>
            <person name="Young S.K."/>
            <person name="Zeng Q."/>
            <person name="Imamovic A."/>
            <person name="Fairclough S.R."/>
            <person name="King N."/>
        </authorList>
    </citation>
    <scope>NUCLEOTIDE SEQUENCE [LARGE SCALE GENOMIC DNA]</scope>
    <source>
        <strain evidence="2 3">PR1</strain>
    </source>
</reference>
<keyword evidence="3" id="KW-1185">Reference proteome</keyword>
<dbReference type="Gene3D" id="2.60.40.3650">
    <property type="match status" value="1"/>
</dbReference>
<dbReference type="HOGENOM" id="CLU_577014_0_0_10"/>
<evidence type="ECO:0000313" key="2">
    <source>
        <dbReference type="EMBL" id="EAZ79309.1"/>
    </source>
</evidence>
<comment type="caution">
    <text evidence="2">The sequence shown here is derived from an EMBL/GenBank/DDBJ whole genome shotgun (WGS) entry which is preliminary data.</text>
</comment>
<dbReference type="Pfam" id="PF17899">
    <property type="entry name" value="Peptidase_M61_N"/>
    <property type="match status" value="1"/>
</dbReference>
<dbReference type="SUPFAM" id="SSF55486">
    <property type="entry name" value="Metalloproteases ('zincins'), catalytic domain"/>
    <property type="match status" value="1"/>
</dbReference>
<dbReference type="Gene3D" id="1.10.390.10">
    <property type="entry name" value="Neutral Protease Domain 2"/>
    <property type="match status" value="1"/>
</dbReference>
<evidence type="ECO:0000313" key="3">
    <source>
        <dbReference type="Proteomes" id="UP000003919"/>
    </source>
</evidence>
<dbReference type="eggNOG" id="COG3975">
    <property type="taxonomic scope" value="Bacteria"/>
</dbReference>